<protein>
    <submittedName>
        <fullName evidence="4">Diguanylate cyclase/phosphodiesterase (GGDEF &amp; EAL domains) with PAS/PAC sensor(S)</fullName>
    </submittedName>
</protein>
<dbReference type="InterPro" id="IPR043128">
    <property type="entry name" value="Rev_trsase/Diguanyl_cyclase"/>
</dbReference>
<accession>A0A3B1AX42</accession>
<dbReference type="GO" id="GO:0007165">
    <property type="term" value="P:signal transduction"/>
    <property type="evidence" value="ECO:0007669"/>
    <property type="project" value="InterPro"/>
</dbReference>
<dbReference type="Pfam" id="PF00672">
    <property type="entry name" value="HAMP"/>
    <property type="match status" value="1"/>
</dbReference>
<feature type="transmembrane region" description="Helical" evidence="1">
    <location>
        <begin position="9"/>
        <end position="29"/>
    </location>
</feature>
<dbReference type="InterPro" id="IPR003660">
    <property type="entry name" value="HAMP_dom"/>
</dbReference>
<keyword evidence="1" id="KW-0472">Membrane</keyword>
<feature type="transmembrane region" description="Helical" evidence="1">
    <location>
        <begin position="260"/>
        <end position="280"/>
    </location>
</feature>
<keyword evidence="1" id="KW-0812">Transmembrane</keyword>
<dbReference type="EMBL" id="UOFU01000148">
    <property type="protein sequence ID" value="VAW98554.1"/>
    <property type="molecule type" value="Genomic_DNA"/>
</dbReference>
<dbReference type="PANTHER" id="PTHR45138">
    <property type="entry name" value="REGULATORY COMPONENTS OF SENSORY TRANSDUCTION SYSTEM"/>
    <property type="match status" value="1"/>
</dbReference>
<dbReference type="GO" id="GO:0052621">
    <property type="term" value="F:diguanylate cyclase activity"/>
    <property type="evidence" value="ECO:0007669"/>
    <property type="project" value="TreeGrafter"/>
</dbReference>
<evidence type="ECO:0000259" key="2">
    <source>
        <dbReference type="PROSITE" id="PS50885"/>
    </source>
</evidence>
<dbReference type="FunFam" id="3.30.70.270:FF:000001">
    <property type="entry name" value="Diguanylate cyclase domain protein"/>
    <property type="match status" value="1"/>
</dbReference>
<evidence type="ECO:0000256" key="1">
    <source>
        <dbReference type="SAM" id="Phobius"/>
    </source>
</evidence>
<reference evidence="4" key="1">
    <citation type="submission" date="2018-06" db="EMBL/GenBank/DDBJ databases">
        <authorList>
            <person name="Zhirakovskaya E."/>
        </authorList>
    </citation>
    <scope>NUCLEOTIDE SEQUENCE</scope>
</reference>
<dbReference type="CDD" id="cd01949">
    <property type="entry name" value="GGDEF"/>
    <property type="match status" value="1"/>
</dbReference>
<proteinExistence type="predicted"/>
<dbReference type="GO" id="GO:0005886">
    <property type="term" value="C:plasma membrane"/>
    <property type="evidence" value="ECO:0007669"/>
    <property type="project" value="TreeGrafter"/>
</dbReference>
<dbReference type="GO" id="GO:1902201">
    <property type="term" value="P:negative regulation of bacterial-type flagellum-dependent cell motility"/>
    <property type="evidence" value="ECO:0007669"/>
    <property type="project" value="TreeGrafter"/>
</dbReference>
<dbReference type="AlphaFoldDB" id="A0A3B1AX42"/>
<dbReference type="InterPro" id="IPR000160">
    <property type="entry name" value="GGDEF_dom"/>
</dbReference>
<dbReference type="Gene3D" id="6.10.340.10">
    <property type="match status" value="1"/>
</dbReference>
<organism evidence="4">
    <name type="scientific">hydrothermal vent metagenome</name>
    <dbReference type="NCBI Taxonomy" id="652676"/>
    <lineage>
        <taxon>unclassified sequences</taxon>
        <taxon>metagenomes</taxon>
        <taxon>ecological metagenomes</taxon>
    </lineage>
</organism>
<dbReference type="SMART" id="SM00267">
    <property type="entry name" value="GGDEF"/>
    <property type="match status" value="1"/>
</dbReference>
<dbReference type="Gene3D" id="3.30.70.270">
    <property type="match status" value="1"/>
</dbReference>
<dbReference type="GO" id="GO:0043709">
    <property type="term" value="P:cell adhesion involved in single-species biofilm formation"/>
    <property type="evidence" value="ECO:0007669"/>
    <property type="project" value="TreeGrafter"/>
</dbReference>
<feature type="domain" description="GGDEF" evidence="3">
    <location>
        <begin position="376"/>
        <end position="512"/>
    </location>
</feature>
<dbReference type="NCBIfam" id="TIGR00254">
    <property type="entry name" value="GGDEF"/>
    <property type="match status" value="1"/>
</dbReference>
<dbReference type="Pfam" id="PF00990">
    <property type="entry name" value="GGDEF"/>
    <property type="match status" value="1"/>
</dbReference>
<dbReference type="SUPFAM" id="SSF55073">
    <property type="entry name" value="Nucleotide cyclase"/>
    <property type="match status" value="1"/>
</dbReference>
<dbReference type="PROSITE" id="PS50887">
    <property type="entry name" value="GGDEF"/>
    <property type="match status" value="1"/>
</dbReference>
<dbReference type="PANTHER" id="PTHR45138:SF9">
    <property type="entry name" value="DIGUANYLATE CYCLASE DGCM-RELATED"/>
    <property type="match status" value="1"/>
</dbReference>
<evidence type="ECO:0000313" key="4">
    <source>
        <dbReference type="EMBL" id="VAW98554.1"/>
    </source>
</evidence>
<evidence type="ECO:0000259" key="3">
    <source>
        <dbReference type="PROSITE" id="PS50887"/>
    </source>
</evidence>
<dbReference type="PROSITE" id="PS50885">
    <property type="entry name" value="HAMP"/>
    <property type="match status" value="1"/>
</dbReference>
<sequence>MIHTYRTRLIFYNALLMIFLVSILGYTYIYSHNVIIEEAEIYGLNLSNLLRSNIEMEEEKLLHYTEVVRDDLIIQEYMFITTEISGEKEALWSLYRRNFGWLPIQRTAFIDNNGKAIVGEEHRDLIQAVNNRTGMAREGAFYFQGKENFERVTWARIYFQGSPRGIVALTHPLDRTWLERHRFFGGYYLLVDDDGRISLSNLPDAEGQRFQPDNGLITINERAYHVRAIPLSNKDGENERLWLAISEQELLDKLARHSGLILLLALVGGTAILITGLLIIRNFNRPLQQLMQITQAVTEGELPKLQKSSATDEINTLVNRFAEMLTALRSKQAEIERVHRKLEENAITDALTGLYNRHHLTDLFPKLLAQAQREEKWLCGLLLDLDYFKRINDEHGHPAGDRCLAHAGELLRELSRASDYIFRIGGEEFLMLSINDSAEGALVLAEKIRRSFEAKECITEGSAIPMTTSIGVSCADPDHPAKQALSSLLSQTDKALYRAKALGRNRVVAFNEIEETTL</sequence>
<dbReference type="InterPro" id="IPR029787">
    <property type="entry name" value="Nucleotide_cyclase"/>
</dbReference>
<dbReference type="InterPro" id="IPR050469">
    <property type="entry name" value="Diguanylate_Cyclase"/>
</dbReference>
<dbReference type="SMART" id="SM00304">
    <property type="entry name" value="HAMP"/>
    <property type="match status" value="1"/>
</dbReference>
<gene>
    <name evidence="4" type="ORF">MNBD_GAMMA20-1442</name>
</gene>
<name>A0A3B1AX42_9ZZZZ</name>
<feature type="domain" description="HAMP" evidence="2">
    <location>
        <begin position="281"/>
        <end position="333"/>
    </location>
</feature>
<dbReference type="SUPFAM" id="SSF158472">
    <property type="entry name" value="HAMP domain-like"/>
    <property type="match status" value="1"/>
</dbReference>
<keyword evidence="1" id="KW-1133">Transmembrane helix</keyword>